<evidence type="ECO:0000256" key="1">
    <source>
        <dbReference type="SAM" id="SignalP"/>
    </source>
</evidence>
<dbReference type="EMBL" id="JAUHJR010000001">
    <property type="protein sequence ID" value="MDN4159898.1"/>
    <property type="molecule type" value="Genomic_DNA"/>
</dbReference>
<dbReference type="PROSITE" id="PS51318">
    <property type="entry name" value="TAT"/>
    <property type="match status" value="1"/>
</dbReference>
<protein>
    <submittedName>
        <fullName evidence="3">SAF domain-containing protein</fullName>
    </submittedName>
</protein>
<name>A0ABT8EP17_9ACTN</name>
<comment type="caution">
    <text evidence="3">The sequence shown here is derived from an EMBL/GenBank/DDBJ whole genome shotgun (WGS) entry which is preliminary data.</text>
</comment>
<dbReference type="RefSeq" id="WP_300958754.1">
    <property type="nucleotide sequence ID" value="NZ_JAUHJR010000001.1"/>
</dbReference>
<accession>A0ABT8EP17</accession>
<dbReference type="Proteomes" id="UP001168537">
    <property type="component" value="Unassembled WGS sequence"/>
</dbReference>
<dbReference type="InterPro" id="IPR013974">
    <property type="entry name" value="SAF"/>
</dbReference>
<dbReference type="Pfam" id="PF08666">
    <property type="entry name" value="SAF"/>
    <property type="match status" value="1"/>
</dbReference>
<dbReference type="CDD" id="cd11614">
    <property type="entry name" value="SAF_CpaB_FlgA_like"/>
    <property type="match status" value="1"/>
</dbReference>
<feature type="chain" id="PRO_5045959103" evidence="1">
    <location>
        <begin position="43"/>
        <end position="209"/>
    </location>
</feature>
<organism evidence="3 4">
    <name type="scientific">Nocardioides abyssi</name>
    <dbReference type="NCBI Taxonomy" id="3058370"/>
    <lineage>
        <taxon>Bacteria</taxon>
        <taxon>Bacillati</taxon>
        <taxon>Actinomycetota</taxon>
        <taxon>Actinomycetes</taxon>
        <taxon>Propionibacteriales</taxon>
        <taxon>Nocardioidaceae</taxon>
        <taxon>Nocardioides</taxon>
    </lineage>
</organism>
<proteinExistence type="predicted"/>
<evidence type="ECO:0000313" key="4">
    <source>
        <dbReference type="Proteomes" id="UP001168537"/>
    </source>
</evidence>
<dbReference type="InterPro" id="IPR036732">
    <property type="entry name" value="AFP_Neu5c_C_sf"/>
</dbReference>
<feature type="domain" description="SAF" evidence="2">
    <location>
        <begin position="49"/>
        <end position="107"/>
    </location>
</feature>
<dbReference type="SUPFAM" id="SSF51269">
    <property type="entry name" value="AFP III-like domain"/>
    <property type="match status" value="1"/>
</dbReference>
<keyword evidence="4" id="KW-1185">Reference proteome</keyword>
<reference evidence="3" key="1">
    <citation type="submission" date="2023-06" db="EMBL/GenBank/DDBJ databases">
        <title>Draft genome sequence of Nocardioides sp. SOB72.</title>
        <authorList>
            <person name="Zhang G."/>
        </authorList>
    </citation>
    <scope>NUCLEOTIDE SEQUENCE</scope>
    <source>
        <strain evidence="3">SOB72</strain>
    </source>
</reference>
<dbReference type="InterPro" id="IPR006311">
    <property type="entry name" value="TAT_signal"/>
</dbReference>
<evidence type="ECO:0000313" key="3">
    <source>
        <dbReference type="EMBL" id="MDN4159898.1"/>
    </source>
</evidence>
<sequence>MRLSNRLTRPARAVRRAVLARRRLLAAVLAAVAVAAALQATARPAPATVAVTVAARDLPAGEVVTTGDVVRAAWSPGSAPADLADPVGRVLAAPVRAGEPVTDVRLVGPGLTEGRPDLVAVPVRLPDAGMAALLEVGDRIDLLAADPRAGGADVVAGGVPVLALPVDDDPAVGGNGLTGRLVVVGAGPTEVTAVADAATRAFLTFAWSR</sequence>
<keyword evidence="1" id="KW-0732">Signal</keyword>
<gene>
    <name evidence="3" type="ORF">QWY29_00910</name>
</gene>
<dbReference type="SMART" id="SM00858">
    <property type="entry name" value="SAF"/>
    <property type="match status" value="1"/>
</dbReference>
<evidence type="ECO:0000259" key="2">
    <source>
        <dbReference type="SMART" id="SM00858"/>
    </source>
</evidence>
<feature type="signal peptide" evidence="1">
    <location>
        <begin position="1"/>
        <end position="42"/>
    </location>
</feature>